<dbReference type="InterPro" id="IPR013785">
    <property type="entry name" value="Aldolase_TIM"/>
</dbReference>
<evidence type="ECO:0000256" key="6">
    <source>
        <dbReference type="ARBA" id="ARBA00023014"/>
    </source>
</evidence>
<dbReference type="SFLD" id="SFLDG01083">
    <property type="entry name" value="Uncharacterised_Radical_SAM_Su"/>
    <property type="match status" value="1"/>
</dbReference>
<dbReference type="InterPro" id="IPR058240">
    <property type="entry name" value="rSAM_sf"/>
</dbReference>
<organism evidence="8 9">
    <name type="scientific">Adonisia turfae CCMR0081</name>
    <dbReference type="NCBI Taxonomy" id="2292702"/>
    <lineage>
        <taxon>Bacteria</taxon>
        <taxon>Bacillati</taxon>
        <taxon>Cyanobacteriota</taxon>
        <taxon>Adonisia</taxon>
        <taxon>Adonisia turfae</taxon>
    </lineage>
</organism>
<keyword evidence="5" id="KW-0408">Iron</keyword>
<evidence type="ECO:0000313" key="8">
    <source>
        <dbReference type="EMBL" id="NEZ54842.1"/>
    </source>
</evidence>
<dbReference type="PANTHER" id="PTHR43787">
    <property type="entry name" value="FEMO COFACTOR BIOSYNTHESIS PROTEIN NIFB-RELATED"/>
    <property type="match status" value="1"/>
</dbReference>
<evidence type="ECO:0000256" key="5">
    <source>
        <dbReference type="ARBA" id="ARBA00023004"/>
    </source>
</evidence>
<keyword evidence="3" id="KW-0949">S-adenosyl-L-methionine</keyword>
<dbReference type="Pfam" id="PF04055">
    <property type="entry name" value="Radical_SAM"/>
    <property type="match status" value="1"/>
</dbReference>
<dbReference type="GO" id="GO:0046872">
    <property type="term" value="F:metal ion binding"/>
    <property type="evidence" value="ECO:0007669"/>
    <property type="project" value="UniProtKB-KW"/>
</dbReference>
<evidence type="ECO:0000256" key="3">
    <source>
        <dbReference type="ARBA" id="ARBA00022691"/>
    </source>
</evidence>
<dbReference type="AlphaFoldDB" id="A0A6M0RGH9"/>
<reference evidence="8 9" key="1">
    <citation type="journal article" date="2020" name="Microb. Ecol.">
        <title>Ecogenomics of the Marine Benthic Filamentous Cyanobacterium Adonisia.</title>
        <authorList>
            <person name="Walter J.M."/>
            <person name="Coutinho F.H."/>
            <person name="Leomil L."/>
            <person name="Hargreaves P.I."/>
            <person name="Campeao M.E."/>
            <person name="Vieira V.V."/>
            <person name="Silva B.S."/>
            <person name="Fistarol G.O."/>
            <person name="Salomon P.S."/>
            <person name="Sawabe T."/>
            <person name="Mino S."/>
            <person name="Hosokawa M."/>
            <person name="Miyashita H."/>
            <person name="Maruyama F."/>
            <person name="van Verk M.C."/>
            <person name="Dutilh B.E."/>
            <person name="Thompson C.C."/>
            <person name="Thompson F.L."/>
        </authorList>
    </citation>
    <scope>NUCLEOTIDE SEQUENCE [LARGE SCALE GENOMIC DNA]</scope>
    <source>
        <strain evidence="8 9">CCMR0081</strain>
    </source>
</reference>
<evidence type="ECO:0000313" key="9">
    <source>
        <dbReference type="Proteomes" id="UP000481033"/>
    </source>
</evidence>
<dbReference type="Proteomes" id="UP000481033">
    <property type="component" value="Unassembled WGS sequence"/>
</dbReference>
<dbReference type="GO" id="GO:0051539">
    <property type="term" value="F:4 iron, 4 sulfur cluster binding"/>
    <property type="evidence" value="ECO:0007669"/>
    <property type="project" value="UniProtKB-KW"/>
</dbReference>
<sequence length="271" mass="29916">MASTSFNPIYGPVPSWQFGQSLGIDPVGPISTCSFNCIYCHLGNIQHKTSQRQIFVSTPQIYRALTDLLPLGAIDVVTLNGSGEPTLALNLGEIIACIKEQTMVPITVLTNGSLLSDQTVCADLQLADHVVVKLDAISQQQLQGINQPVARLRLKSIFQSLCQFSNSYSGKLTLQTTLSNLWDSQSQAKYIQMIQDILPDTIQLNVPARPCLKRQQQNARENQLSITTFNAEPTLKCISTEYLREFATKIEACLGIPTNYPTIDVEELRSN</sequence>
<dbReference type="RefSeq" id="WP_163696512.1">
    <property type="nucleotide sequence ID" value="NZ_QXHD01000003.1"/>
</dbReference>
<name>A0A6M0RGH9_9CYAN</name>
<dbReference type="EMBL" id="QXHD01000003">
    <property type="protein sequence ID" value="NEZ54842.1"/>
    <property type="molecule type" value="Genomic_DNA"/>
</dbReference>
<dbReference type="Gene3D" id="3.20.20.70">
    <property type="entry name" value="Aldolase class I"/>
    <property type="match status" value="1"/>
</dbReference>
<comment type="caution">
    <text evidence="8">The sequence shown here is derived from an EMBL/GenBank/DDBJ whole genome shotgun (WGS) entry which is preliminary data.</text>
</comment>
<keyword evidence="2" id="KW-0004">4Fe-4S</keyword>
<evidence type="ECO:0000256" key="1">
    <source>
        <dbReference type="ARBA" id="ARBA00001966"/>
    </source>
</evidence>
<dbReference type="InterPro" id="IPR007197">
    <property type="entry name" value="rSAM"/>
</dbReference>
<dbReference type="SFLD" id="SFLDS00029">
    <property type="entry name" value="Radical_SAM"/>
    <property type="match status" value="1"/>
</dbReference>
<proteinExistence type="predicted"/>
<dbReference type="SUPFAM" id="SSF102114">
    <property type="entry name" value="Radical SAM enzymes"/>
    <property type="match status" value="1"/>
</dbReference>
<evidence type="ECO:0000259" key="7">
    <source>
        <dbReference type="Pfam" id="PF04055"/>
    </source>
</evidence>
<feature type="domain" description="Radical SAM core" evidence="7">
    <location>
        <begin position="30"/>
        <end position="140"/>
    </location>
</feature>
<keyword evidence="9" id="KW-1185">Reference proteome</keyword>
<dbReference type="InterPro" id="IPR040084">
    <property type="entry name" value="GTPase_Obg"/>
</dbReference>
<accession>A0A6M0RGH9</accession>
<comment type="cofactor">
    <cofactor evidence="1">
        <name>[4Fe-4S] cluster</name>
        <dbReference type="ChEBI" id="CHEBI:49883"/>
    </cofactor>
</comment>
<dbReference type="PANTHER" id="PTHR43787:SF11">
    <property type="entry name" value="UPF0026 PROTEIN SLR1464"/>
    <property type="match status" value="1"/>
</dbReference>
<keyword evidence="4" id="KW-0479">Metal-binding</keyword>
<protein>
    <submittedName>
        <fullName evidence="8">Radical SAM protein</fullName>
    </submittedName>
</protein>
<dbReference type="CDD" id="cd01335">
    <property type="entry name" value="Radical_SAM"/>
    <property type="match status" value="1"/>
</dbReference>
<keyword evidence="6" id="KW-0411">Iron-sulfur</keyword>
<evidence type="ECO:0000256" key="2">
    <source>
        <dbReference type="ARBA" id="ARBA00022485"/>
    </source>
</evidence>
<gene>
    <name evidence="8" type="ORF">DXZ20_03880</name>
</gene>
<dbReference type="GO" id="GO:0003824">
    <property type="term" value="F:catalytic activity"/>
    <property type="evidence" value="ECO:0007669"/>
    <property type="project" value="InterPro"/>
</dbReference>
<evidence type="ECO:0000256" key="4">
    <source>
        <dbReference type="ARBA" id="ARBA00022723"/>
    </source>
</evidence>